<dbReference type="Proteomes" id="UP001153365">
    <property type="component" value="Unassembled WGS sequence"/>
</dbReference>
<reference evidence="3" key="1">
    <citation type="submission" date="2022-06" db="EMBL/GenBank/DDBJ databases">
        <authorList>
            <consortium name="SYNGENTA / RWTH Aachen University"/>
        </authorList>
    </citation>
    <scope>NUCLEOTIDE SEQUENCE</scope>
</reference>
<evidence type="ECO:0000256" key="1">
    <source>
        <dbReference type="SAM" id="MobiDB-lite"/>
    </source>
</evidence>
<gene>
    <name evidence="3" type="ORF">PPACK8108_LOCUS22330</name>
</gene>
<dbReference type="AlphaFoldDB" id="A0AAV0BJV5"/>
<keyword evidence="2" id="KW-0472">Membrane</keyword>
<accession>A0AAV0BJV5</accession>
<evidence type="ECO:0000313" key="3">
    <source>
        <dbReference type="EMBL" id="CAH7687533.1"/>
    </source>
</evidence>
<keyword evidence="4" id="KW-1185">Reference proteome</keyword>
<feature type="compositionally biased region" description="Basic residues" evidence="1">
    <location>
        <begin position="93"/>
        <end position="102"/>
    </location>
</feature>
<sequence length="356" mass="40429">MINLLGEIEPITAPEVDSKTFVDGDSYVEDQIYESPLQKFKKRSSVSVVKNETVEAKKGGPSSVATQVKFSPEKGISLMSKKEKPSVKETAKKKTNSAKSKPKTMQLADINEEDIQRKEELESSKGLLTQKIVAICVGAAVFCVIFILVIIKVVKKRQRKRKLAEPKTWVPPKPSMRGCNIDDDLEYIRDEKFYRPRSWSCISDEDVKIIPHRPQEIAHLKDRDDSWWKTSSWLDFHELPAEAYYQENSSNVNSVLSDKYGHSSYHSQTWDRVNFIELPCAKNDQYSASGLGSNRKDSITESLIDSYTTPSTLCLTSQCSTDFIVSNHLPEIKHATQSRSRVYSISRPVYPNKKLI</sequence>
<dbReference type="EMBL" id="CALTRL010005886">
    <property type="protein sequence ID" value="CAH7687533.1"/>
    <property type="molecule type" value="Genomic_DNA"/>
</dbReference>
<evidence type="ECO:0000256" key="2">
    <source>
        <dbReference type="SAM" id="Phobius"/>
    </source>
</evidence>
<evidence type="ECO:0000313" key="4">
    <source>
        <dbReference type="Proteomes" id="UP001153365"/>
    </source>
</evidence>
<organism evidence="3 4">
    <name type="scientific">Phakopsora pachyrhizi</name>
    <name type="common">Asian soybean rust disease fungus</name>
    <dbReference type="NCBI Taxonomy" id="170000"/>
    <lineage>
        <taxon>Eukaryota</taxon>
        <taxon>Fungi</taxon>
        <taxon>Dikarya</taxon>
        <taxon>Basidiomycota</taxon>
        <taxon>Pucciniomycotina</taxon>
        <taxon>Pucciniomycetes</taxon>
        <taxon>Pucciniales</taxon>
        <taxon>Phakopsoraceae</taxon>
        <taxon>Phakopsora</taxon>
    </lineage>
</organism>
<protein>
    <submittedName>
        <fullName evidence="3">Expressed protein</fullName>
    </submittedName>
</protein>
<name>A0AAV0BJV5_PHAPC</name>
<proteinExistence type="predicted"/>
<feature type="compositionally biased region" description="Basic and acidic residues" evidence="1">
    <location>
        <begin position="80"/>
        <end position="92"/>
    </location>
</feature>
<feature type="transmembrane region" description="Helical" evidence="2">
    <location>
        <begin position="132"/>
        <end position="154"/>
    </location>
</feature>
<keyword evidence="2" id="KW-1133">Transmembrane helix</keyword>
<comment type="caution">
    <text evidence="3">The sequence shown here is derived from an EMBL/GenBank/DDBJ whole genome shotgun (WGS) entry which is preliminary data.</text>
</comment>
<feature type="region of interest" description="Disordered" evidence="1">
    <location>
        <begin position="80"/>
        <end position="104"/>
    </location>
</feature>
<keyword evidence="2" id="KW-0812">Transmembrane</keyword>